<dbReference type="RefSeq" id="WP_090052015.1">
    <property type="nucleotide sequence ID" value="NZ_FNCC01000009.1"/>
</dbReference>
<keyword evidence="11" id="KW-0320">Glycogen biosynthesis</keyword>
<evidence type="ECO:0000256" key="3">
    <source>
        <dbReference type="ARBA" id="ARBA00011245"/>
    </source>
</evidence>
<evidence type="ECO:0000256" key="1">
    <source>
        <dbReference type="ARBA" id="ARBA00004964"/>
    </source>
</evidence>
<dbReference type="Pfam" id="PF18085">
    <property type="entry name" value="Mak_N_cap"/>
    <property type="match status" value="1"/>
</dbReference>
<dbReference type="GO" id="GO:0005524">
    <property type="term" value="F:ATP binding"/>
    <property type="evidence" value="ECO:0007669"/>
    <property type="project" value="UniProtKB-KW"/>
</dbReference>
<accession>A0A1G7VRN2</accession>
<keyword evidence="6" id="KW-0321">Glycogen metabolism</keyword>
<evidence type="ECO:0000313" key="16">
    <source>
        <dbReference type="EMBL" id="SDG61560.1"/>
    </source>
</evidence>
<keyword evidence="10" id="KW-0067">ATP-binding</keyword>
<name>A0A1G7VRN2_9PSEU</name>
<evidence type="ECO:0000313" key="17">
    <source>
        <dbReference type="Proteomes" id="UP000199623"/>
    </source>
</evidence>
<dbReference type="InterPro" id="IPR040999">
    <property type="entry name" value="Mak_N_cap"/>
</dbReference>
<proteinExistence type="inferred from homology"/>
<dbReference type="AlphaFoldDB" id="A0A1G7VRN2"/>
<dbReference type="OrthoDB" id="3787729at2"/>
<sequence>MTTSKAVEVLPASDQLERWLHAQPWFHGRRRSVTCERVAFLREGDPTLAHVVLASGGRRYQALLGVRQELPERLLHARIGTAGDRQVYEAVYDPDLTAVLLDHFEESTEVAGLRFRATLPPRHTTAPVGRPFPGPQRNCSIVYGQRHVLKFFRELTPGDNPELVLHDALASVDDPHIARPQGALESDLDGVRTTFAVLHEFVPLGALGWPMATASVRDFLAASASDPASAGGDFAAEAHRLGRAVARVHADLRLTLGDHLAGPDDEAEFVAAMHHRLDAALAEVPDLAPFEQGLRTRFDAVLDAAGPIRLQRVHGDLHLGQVLRSPRAWVLVDFEGVPHGTTTERSRPRPAAHDVATVLRSLHYAAAQLLVGADDVTALLPQAARWLDRNRTAFCDGYSEISADLRRDDVLLTAVELDRAVLEVRHEHRFRPEWTVIPLSAIAEVVTGTPMWTA</sequence>
<organism evidence="16 17">
    <name type="scientific">Lentzea fradiae</name>
    <dbReference type="NCBI Taxonomy" id="200378"/>
    <lineage>
        <taxon>Bacteria</taxon>
        <taxon>Bacillati</taxon>
        <taxon>Actinomycetota</taxon>
        <taxon>Actinomycetes</taxon>
        <taxon>Pseudonocardiales</taxon>
        <taxon>Pseudonocardiaceae</taxon>
        <taxon>Lentzea</taxon>
    </lineage>
</organism>
<keyword evidence="12" id="KW-0119">Carbohydrate metabolism</keyword>
<evidence type="ECO:0000256" key="4">
    <source>
        <dbReference type="ARBA" id="ARBA00011962"/>
    </source>
</evidence>
<evidence type="ECO:0000256" key="6">
    <source>
        <dbReference type="ARBA" id="ARBA00022600"/>
    </source>
</evidence>
<dbReference type="EC" id="2.7.1.175" evidence="4"/>
<evidence type="ECO:0000259" key="15">
    <source>
        <dbReference type="Pfam" id="PF18085"/>
    </source>
</evidence>
<comment type="pathway">
    <text evidence="1">Glycan biosynthesis; glycogen biosynthesis.</text>
</comment>
<evidence type="ECO:0000256" key="7">
    <source>
        <dbReference type="ARBA" id="ARBA00022679"/>
    </source>
</evidence>
<reference evidence="17" key="1">
    <citation type="submission" date="2016-10" db="EMBL/GenBank/DDBJ databases">
        <authorList>
            <person name="Varghese N."/>
            <person name="Submissions S."/>
        </authorList>
    </citation>
    <scope>NUCLEOTIDE SEQUENCE [LARGE SCALE GENOMIC DNA]</scope>
    <source>
        <strain evidence="17">CGMCC 4.3506</strain>
    </source>
</reference>
<evidence type="ECO:0000256" key="12">
    <source>
        <dbReference type="ARBA" id="ARBA00023277"/>
    </source>
</evidence>
<dbReference type="InterPro" id="IPR011009">
    <property type="entry name" value="Kinase-like_dom_sf"/>
</dbReference>
<comment type="catalytic activity">
    <reaction evidence="14">
        <text>D-maltose + ATP = alpha-maltose 1-phosphate + ADP + H(+)</text>
        <dbReference type="Rhea" id="RHEA:31915"/>
        <dbReference type="ChEBI" id="CHEBI:15378"/>
        <dbReference type="ChEBI" id="CHEBI:17306"/>
        <dbReference type="ChEBI" id="CHEBI:30616"/>
        <dbReference type="ChEBI" id="CHEBI:63576"/>
        <dbReference type="ChEBI" id="CHEBI:456216"/>
        <dbReference type="EC" id="2.7.1.175"/>
    </reaction>
</comment>
<comment type="subunit">
    <text evidence="3">Monomer.</text>
</comment>
<dbReference type="UniPathway" id="UPA00164"/>
<evidence type="ECO:0000256" key="14">
    <source>
        <dbReference type="ARBA" id="ARBA00049067"/>
    </source>
</evidence>
<comment type="similarity">
    <text evidence="2">Belongs to the aminoglycoside phosphotransferase family.</text>
</comment>
<dbReference type="EMBL" id="FNCC01000009">
    <property type="protein sequence ID" value="SDG61560.1"/>
    <property type="molecule type" value="Genomic_DNA"/>
</dbReference>
<evidence type="ECO:0000256" key="5">
    <source>
        <dbReference type="ARBA" id="ARBA00013882"/>
    </source>
</evidence>
<dbReference type="Proteomes" id="UP000199623">
    <property type="component" value="Unassembled WGS sequence"/>
</dbReference>
<evidence type="ECO:0000256" key="9">
    <source>
        <dbReference type="ARBA" id="ARBA00022777"/>
    </source>
</evidence>
<dbReference type="STRING" id="200378.SAMN05216553_109358"/>
<keyword evidence="8" id="KW-0547">Nucleotide-binding</keyword>
<protein>
    <recommendedName>
        <fullName evidence="5">Maltokinase</fullName>
        <ecNumber evidence="4">2.7.1.175</ecNumber>
    </recommendedName>
    <alternativeName>
        <fullName evidence="13">Maltose-1-phosphate synthase</fullName>
    </alternativeName>
</protein>
<keyword evidence="9 16" id="KW-0418">Kinase</keyword>
<keyword evidence="7" id="KW-0808">Transferase</keyword>
<evidence type="ECO:0000256" key="8">
    <source>
        <dbReference type="ARBA" id="ARBA00022741"/>
    </source>
</evidence>
<feature type="domain" description="Maltokinase N-terminal cap" evidence="15">
    <location>
        <begin position="19"/>
        <end position="93"/>
    </location>
</feature>
<dbReference type="SUPFAM" id="SSF56112">
    <property type="entry name" value="Protein kinase-like (PK-like)"/>
    <property type="match status" value="1"/>
</dbReference>
<gene>
    <name evidence="16" type="ORF">SAMN05216553_109358</name>
</gene>
<dbReference type="GO" id="GO:0005978">
    <property type="term" value="P:glycogen biosynthetic process"/>
    <property type="evidence" value="ECO:0007669"/>
    <property type="project" value="UniProtKB-UniPathway"/>
</dbReference>
<dbReference type="Gene3D" id="3.90.1200.10">
    <property type="match status" value="1"/>
</dbReference>
<evidence type="ECO:0000256" key="13">
    <source>
        <dbReference type="ARBA" id="ARBA00031251"/>
    </source>
</evidence>
<dbReference type="GO" id="GO:0016301">
    <property type="term" value="F:kinase activity"/>
    <property type="evidence" value="ECO:0007669"/>
    <property type="project" value="UniProtKB-KW"/>
</dbReference>
<keyword evidence="17" id="KW-1185">Reference proteome</keyword>
<evidence type="ECO:0000256" key="11">
    <source>
        <dbReference type="ARBA" id="ARBA00023056"/>
    </source>
</evidence>
<evidence type="ECO:0000256" key="10">
    <source>
        <dbReference type="ARBA" id="ARBA00022840"/>
    </source>
</evidence>
<evidence type="ECO:0000256" key="2">
    <source>
        <dbReference type="ARBA" id="ARBA00006219"/>
    </source>
</evidence>